<dbReference type="CDD" id="cd16917">
    <property type="entry name" value="HATPase_UhpB-NarQ-NarX-like"/>
    <property type="match status" value="1"/>
</dbReference>
<dbReference type="Pfam" id="PF07730">
    <property type="entry name" value="HisKA_3"/>
    <property type="match status" value="1"/>
</dbReference>
<keyword evidence="2 8" id="KW-0418">Kinase</keyword>
<dbReference type="RefSeq" id="WP_092013490.1">
    <property type="nucleotide sequence ID" value="NZ_FOXH01000002.1"/>
</dbReference>
<dbReference type="Pfam" id="PF02518">
    <property type="entry name" value="HATPase_c"/>
    <property type="match status" value="1"/>
</dbReference>
<dbReference type="PANTHER" id="PTHR24421">
    <property type="entry name" value="NITRATE/NITRITE SENSOR PROTEIN NARX-RELATED"/>
    <property type="match status" value="1"/>
</dbReference>
<dbReference type="Gene3D" id="3.30.565.10">
    <property type="entry name" value="Histidine kinase-like ATPase, C-terminal domain"/>
    <property type="match status" value="1"/>
</dbReference>
<keyword evidence="4" id="KW-0812">Transmembrane</keyword>
<dbReference type="InterPro" id="IPR003594">
    <property type="entry name" value="HATPase_dom"/>
</dbReference>
<evidence type="ECO:0000256" key="2">
    <source>
        <dbReference type="ARBA" id="ARBA00022777"/>
    </source>
</evidence>
<keyword evidence="4" id="KW-0472">Membrane</keyword>
<evidence type="ECO:0000256" key="3">
    <source>
        <dbReference type="ARBA" id="ARBA00023012"/>
    </source>
</evidence>
<dbReference type="InterPro" id="IPR036890">
    <property type="entry name" value="HATPase_C_sf"/>
</dbReference>
<gene>
    <name evidence="8" type="ORF">SAMN04515674_102519</name>
</gene>
<evidence type="ECO:0000259" key="5">
    <source>
        <dbReference type="Pfam" id="PF02518"/>
    </source>
</evidence>
<name>A0A1I5PK42_9BACT</name>
<evidence type="ECO:0000256" key="1">
    <source>
        <dbReference type="ARBA" id="ARBA00022679"/>
    </source>
</evidence>
<dbReference type="InterPro" id="IPR050482">
    <property type="entry name" value="Sensor_HK_TwoCompSys"/>
</dbReference>
<feature type="domain" description="7TM-DISM receptor extracellular" evidence="6">
    <location>
        <begin position="9"/>
        <end position="221"/>
    </location>
</feature>
<dbReference type="InterPro" id="IPR011623">
    <property type="entry name" value="7TMR_DISM_rcpt_extracell_dom1"/>
</dbReference>
<keyword evidence="4" id="KW-1133">Transmembrane helix</keyword>
<keyword evidence="9" id="KW-1185">Reference proteome</keyword>
<sequence>MTFEEIVPIFIGMLGMMMLYVGLQSFFLRDKAYLFYFLYILAWIFFFLFHNTNVYHLFGENTPLSQFFFIFHRVGFPMFSYIAYFWFSDALMDLHKEFPVFWKYAGFAQKLLWVYIIFMLIISAFSIDLNYTFYFEIIHTFVRISLAIVATIGIVNVYQKRNRLGHLYVTGSALLIFFGVMAMVFSFFMKQDLKYFWEAPLFYQQIGIILELLFFSIALSYKNKRTEIQKISTEQMLNLEREQREIELLRIALEKQQVVEQERNRISKDMHDDLGSGLTKIAILSEVAKRQRGQTLDNQLSKISESARELVDNLNQIIWTLNPHNDNLESLSAYIREYASKFLDTFEIDSSFDFPVKIDSISLPEHTRRNIFLVTKESLNNIVKHAKATQVKIQLSVGKDDFSLQILDNGIGFDSSHTRKFGNGLKNMEKRMEEIGGKFEVSSLPCNGTLLKFTTFM</sequence>
<feature type="domain" description="Signal transduction histidine kinase subgroup 3 dimerisation and phosphoacceptor" evidence="7">
    <location>
        <begin position="262"/>
        <end position="324"/>
    </location>
</feature>
<dbReference type="AlphaFoldDB" id="A0A1I5PK42"/>
<keyword evidence="3" id="KW-0902">Two-component regulatory system</keyword>
<dbReference type="SUPFAM" id="SSF55874">
    <property type="entry name" value="ATPase domain of HSP90 chaperone/DNA topoisomerase II/histidine kinase"/>
    <property type="match status" value="1"/>
</dbReference>
<feature type="domain" description="Histidine kinase/HSP90-like ATPase" evidence="5">
    <location>
        <begin position="370"/>
        <end position="453"/>
    </location>
</feature>
<dbReference type="GO" id="GO:0000155">
    <property type="term" value="F:phosphorelay sensor kinase activity"/>
    <property type="evidence" value="ECO:0007669"/>
    <property type="project" value="InterPro"/>
</dbReference>
<evidence type="ECO:0000259" key="6">
    <source>
        <dbReference type="Pfam" id="PF07695"/>
    </source>
</evidence>
<keyword evidence="1" id="KW-0808">Transferase</keyword>
<feature type="transmembrane region" description="Helical" evidence="4">
    <location>
        <begin position="33"/>
        <end position="50"/>
    </location>
</feature>
<dbReference type="STRING" id="1079859.SAMN04515674_102519"/>
<feature type="transmembrane region" description="Helical" evidence="4">
    <location>
        <begin position="107"/>
        <end position="127"/>
    </location>
</feature>
<feature type="transmembrane region" description="Helical" evidence="4">
    <location>
        <begin position="6"/>
        <end position="26"/>
    </location>
</feature>
<feature type="transmembrane region" description="Helical" evidence="4">
    <location>
        <begin position="201"/>
        <end position="221"/>
    </location>
</feature>
<evidence type="ECO:0000259" key="7">
    <source>
        <dbReference type="Pfam" id="PF07730"/>
    </source>
</evidence>
<dbReference type="Proteomes" id="UP000199306">
    <property type="component" value="Unassembled WGS sequence"/>
</dbReference>
<protein>
    <submittedName>
        <fullName evidence="8">Histidine kinase-, DNA gyrase B-, and HSP90-like ATPase</fullName>
    </submittedName>
</protein>
<feature type="transmembrane region" description="Helical" evidence="4">
    <location>
        <begin position="133"/>
        <end position="155"/>
    </location>
</feature>
<dbReference type="InterPro" id="IPR011712">
    <property type="entry name" value="Sig_transdc_His_kin_sub3_dim/P"/>
</dbReference>
<dbReference type="EMBL" id="FOXH01000002">
    <property type="protein sequence ID" value="SFP34488.1"/>
    <property type="molecule type" value="Genomic_DNA"/>
</dbReference>
<dbReference type="Gene3D" id="1.20.5.1930">
    <property type="match status" value="1"/>
</dbReference>
<feature type="transmembrane region" description="Helical" evidence="4">
    <location>
        <begin position="70"/>
        <end position="87"/>
    </location>
</feature>
<organism evidence="8 9">
    <name type="scientific">Pseudarcicella hirudinis</name>
    <dbReference type="NCBI Taxonomy" id="1079859"/>
    <lineage>
        <taxon>Bacteria</taxon>
        <taxon>Pseudomonadati</taxon>
        <taxon>Bacteroidota</taxon>
        <taxon>Cytophagia</taxon>
        <taxon>Cytophagales</taxon>
        <taxon>Flectobacillaceae</taxon>
        <taxon>Pseudarcicella</taxon>
    </lineage>
</organism>
<evidence type="ECO:0000313" key="9">
    <source>
        <dbReference type="Proteomes" id="UP000199306"/>
    </source>
</evidence>
<evidence type="ECO:0000256" key="4">
    <source>
        <dbReference type="SAM" id="Phobius"/>
    </source>
</evidence>
<dbReference type="OrthoDB" id="1523646at2"/>
<dbReference type="Pfam" id="PF07695">
    <property type="entry name" value="7TMR-DISM_7TM"/>
    <property type="match status" value="1"/>
</dbReference>
<feature type="transmembrane region" description="Helical" evidence="4">
    <location>
        <begin position="167"/>
        <end position="189"/>
    </location>
</feature>
<dbReference type="GO" id="GO:0016020">
    <property type="term" value="C:membrane"/>
    <property type="evidence" value="ECO:0007669"/>
    <property type="project" value="InterPro"/>
</dbReference>
<evidence type="ECO:0000313" key="8">
    <source>
        <dbReference type="EMBL" id="SFP34488.1"/>
    </source>
</evidence>
<accession>A0A1I5PK42</accession>
<proteinExistence type="predicted"/>
<dbReference type="GO" id="GO:0046983">
    <property type="term" value="F:protein dimerization activity"/>
    <property type="evidence" value="ECO:0007669"/>
    <property type="project" value="InterPro"/>
</dbReference>
<reference evidence="8 9" key="1">
    <citation type="submission" date="2016-10" db="EMBL/GenBank/DDBJ databases">
        <authorList>
            <person name="de Groot N.N."/>
        </authorList>
    </citation>
    <scope>NUCLEOTIDE SEQUENCE [LARGE SCALE GENOMIC DNA]</scope>
    <source>
        <strain evidence="9">E92,LMG 26720,CCM 7988</strain>
    </source>
</reference>